<dbReference type="Gene3D" id="4.10.240.10">
    <property type="entry name" value="Zn(2)-C6 fungal-type DNA-binding domain"/>
    <property type="match status" value="1"/>
</dbReference>
<dbReference type="PANTHER" id="PTHR31944:SF131">
    <property type="entry name" value="HEME-RESPONSIVE ZINC FINGER TRANSCRIPTION FACTOR HAP1"/>
    <property type="match status" value="1"/>
</dbReference>
<evidence type="ECO:0000256" key="2">
    <source>
        <dbReference type="ARBA" id="ARBA00022833"/>
    </source>
</evidence>
<dbReference type="SUPFAM" id="SSF57701">
    <property type="entry name" value="Zn2/Cys6 DNA-binding domain"/>
    <property type="match status" value="1"/>
</dbReference>
<dbReference type="GO" id="GO:0001228">
    <property type="term" value="F:DNA-binding transcription activator activity, RNA polymerase II-specific"/>
    <property type="evidence" value="ECO:0007669"/>
    <property type="project" value="TreeGrafter"/>
</dbReference>
<keyword evidence="3" id="KW-0805">Transcription regulation</keyword>
<dbReference type="SMART" id="SM00066">
    <property type="entry name" value="GAL4"/>
    <property type="match status" value="1"/>
</dbReference>
<evidence type="ECO:0000313" key="9">
    <source>
        <dbReference type="EMBL" id="KAF7713422.1"/>
    </source>
</evidence>
<protein>
    <submittedName>
        <fullName evidence="9">Fungal Zn(2)-Cys(6) binuclear cluster domain-containing protein</fullName>
    </submittedName>
</protein>
<evidence type="ECO:0000256" key="7">
    <source>
        <dbReference type="SAM" id="MobiDB-lite"/>
    </source>
</evidence>
<evidence type="ECO:0000256" key="3">
    <source>
        <dbReference type="ARBA" id="ARBA00023015"/>
    </source>
</evidence>
<dbReference type="EMBL" id="WIWV01000119">
    <property type="protein sequence ID" value="KAF7713422.1"/>
    <property type="molecule type" value="Genomic_DNA"/>
</dbReference>
<gene>
    <name evidence="9" type="ORF">PECM_001080</name>
</gene>
<keyword evidence="4" id="KW-0238">DNA-binding</keyword>
<dbReference type="CDD" id="cd12148">
    <property type="entry name" value="fungal_TF_MHR"/>
    <property type="match status" value="1"/>
</dbReference>
<dbReference type="Pfam" id="PF04082">
    <property type="entry name" value="Fungal_trans"/>
    <property type="match status" value="1"/>
</dbReference>
<keyword evidence="5" id="KW-0804">Transcription</keyword>
<evidence type="ECO:0000259" key="8">
    <source>
        <dbReference type="PROSITE" id="PS50048"/>
    </source>
</evidence>
<name>A0A8J8VZP1_9EURO</name>
<keyword evidence="2" id="KW-0862">Zinc</keyword>
<dbReference type="CDD" id="cd00067">
    <property type="entry name" value="GAL4"/>
    <property type="match status" value="1"/>
</dbReference>
<dbReference type="GO" id="GO:0005634">
    <property type="term" value="C:nucleus"/>
    <property type="evidence" value="ECO:0007669"/>
    <property type="project" value="TreeGrafter"/>
</dbReference>
<sequence length="857" mass="95917">MADSTAAVVDESRTSLLSRVTQSTVDLLPKWAYQSAVQASTVISGLGRNTQSSGRPPEETSASEKVVQRRRRPPLSCSECRRRKLRCDRSLPCGQCIRSKTADTCHFAGWQPGESLDTPNRTPFSNTRPRLLHGEGDQQVGLGSMFVFDSRLGPKSTSDRVSKNQHQDELLDLRQRLRTLERAVTKAGPSMMQTPETTVHDTLSETTSPRNNTEIMCLDDRVRFLPDSNFRGKKGKTRYFGRSHWCTTMSFFQDIGAFMRHKHRNETYRDYNSMKRYKCELWARESQEQQKAFREQAFKLDELVPPRAIADQLIQLYLDTFETTYRVLHVPTFLKEYAGYWADLSKPDTAFLAQLLAVMAAGTRFLPNSSTNDQPNTYQQSASGWIMAVQSYISCTLISPDIDFRMIQTQVLLLLARLAVSCDAELAWTSCGTLIRSAMTMGLHRDPGRFRKATAPFWFELRRRLWTTIVELDLKISLDRGVTPSVDLDECDCPPPSDLEDVAVFEEMKDDPIHRSRTLSTQNFYQCLLSESLDLRYRVAKKVNTLRFNLTYDEALRMSEELSRLFKKSLSRFDEQTSIADVTNGARHEFAQSLHRVTMQKFILALHRPFALSVAQLPKCSFSRKVCLETSLEILSEMKLPAAGESIARPHIKQLASGMLCDDLFHATITVCVELSLQAQEMAQSPGNKVGNISSSVLVSMIQSQQTVMVQAVERSLDDFGRTILCGSGKGSKPFFFLSLILASVRSRIKGEDPVAELEAASRRAVQIGSGIVSGLSYSEALASANRPPCQSIDPPPVGPPVATPLSTTSLGFDFPSLLSADFNDLAALDLSGWFDGLESGGVEPWNSNMFADLPEL</sequence>
<evidence type="ECO:0000256" key="5">
    <source>
        <dbReference type="ARBA" id="ARBA00023163"/>
    </source>
</evidence>
<dbReference type="Proteomes" id="UP000631181">
    <property type="component" value="Unassembled WGS sequence"/>
</dbReference>
<keyword evidence="10" id="KW-1185">Reference proteome</keyword>
<dbReference type="GO" id="GO:0008270">
    <property type="term" value="F:zinc ion binding"/>
    <property type="evidence" value="ECO:0007669"/>
    <property type="project" value="InterPro"/>
</dbReference>
<organism evidence="9 10">
    <name type="scientific">Penicillium ucsense</name>
    <dbReference type="NCBI Taxonomy" id="2839758"/>
    <lineage>
        <taxon>Eukaryota</taxon>
        <taxon>Fungi</taxon>
        <taxon>Dikarya</taxon>
        <taxon>Ascomycota</taxon>
        <taxon>Pezizomycotina</taxon>
        <taxon>Eurotiomycetes</taxon>
        <taxon>Eurotiomycetidae</taxon>
        <taxon>Eurotiales</taxon>
        <taxon>Aspergillaceae</taxon>
        <taxon>Penicillium</taxon>
    </lineage>
</organism>
<accession>A0A8J8VZP1</accession>
<dbReference type="GO" id="GO:0000978">
    <property type="term" value="F:RNA polymerase II cis-regulatory region sequence-specific DNA binding"/>
    <property type="evidence" value="ECO:0007669"/>
    <property type="project" value="TreeGrafter"/>
</dbReference>
<evidence type="ECO:0000256" key="1">
    <source>
        <dbReference type="ARBA" id="ARBA00022723"/>
    </source>
</evidence>
<dbReference type="OrthoDB" id="4337792at2759"/>
<evidence type="ECO:0000256" key="4">
    <source>
        <dbReference type="ARBA" id="ARBA00023125"/>
    </source>
</evidence>
<keyword evidence="1" id="KW-0479">Metal-binding</keyword>
<dbReference type="InterPro" id="IPR036864">
    <property type="entry name" value="Zn2-C6_fun-type_DNA-bd_sf"/>
</dbReference>
<dbReference type="PROSITE" id="PS00463">
    <property type="entry name" value="ZN2_CY6_FUNGAL_1"/>
    <property type="match status" value="1"/>
</dbReference>
<dbReference type="InterPro" id="IPR007219">
    <property type="entry name" value="XnlR_reg_dom"/>
</dbReference>
<feature type="domain" description="Zn(2)-C6 fungal-type" evidence="8">
    <location>
        <begin position="76"/>
        <end position="107"/>
    </location>
</feature>
<dbReference type="GO" id="GO:0006351">
    <property type="term" value="P:DNA-templated transcription"/>
    <property type="evidence" value="ECO:0007669"/>
    <property type="project" value="InterPro"/>
</dbReference>
<dbReference type="SMART" id="SM00906">
    <property type="entry name" value="Fungal_trans"/>
    <property type="match status" value="1"/>
</dbReference>
<comment type="caution">
    <text evidence="9">The sequence shown here is derived from an EMBL/GenBank/DDBJ whole genome shotgun (WGS) entry which is preliminary data.</text>
</comment>
<keyword evidence="6" id="KW-0539">Nucleus</keyword>
<evidence type="ECO:0000313" key="10">
    <source>
        <dbReference type="Proteomes" id="UP000631181"/>
    </source>
</evidence>
<dbReference type="PANTHER" id="PTHR31944">
    <property type="entry name" value="HEME-RESPONSIVE ZINC FINGER TRANSCRIPTION FACTOR HAP1"/>
    <property type="match status" value="1"/>
</dbReference>
<feature type="region of interest" description="Disordered" evidence="7">
    <location>
        <begin position="46"/>
        <end position="73"/>
    </location>
</feature>
<evidence type="ECO:0000256" key="6">
    <source>
        <dbReference type="ARBA" id="ARBA00023242"/>
    </source>
</evidence>
<proteinExistence type="predicted"/>
<reference evidence="9" key="1">
    <citation type="journal article" date="2020" name="Front. Microbiol.">
        <title>Gene regulatory networks of Penicillium echinulatum 2HH and Penicillium oxalicum 114-2 inferred by a computational biology approach.</title>
        <authorList>
            <person name="Lenz A.R."/>
            <person name="Galan-Vasquez E."/>
            <person name="Balbinot E."/>
            <person name="De Abreu F.P."/>
            <person name="De Oliveira N.S."/>
            <person name="Da Rosa L.O."/>
            <person name="De Avila E Silva S."/>
            <person name="Camassola M."/>
            <person name="Dillon A.J.P."/>
            <person name="Perez-Rueda E."/>
        </authorList>
    </citation>
    <scope>NUCLEOTIDE SEQUENCE</scope>
    <source>
        <strain evidence="9">S1M29</strain>
    </source>
</reference>
<dbReference type="Pfam" id="PF00172">
    <property type="entry name" value="Zn_clus"/>
    <property type="match status" value="1"/>
</dbReference>
<dbReference type="AlphaFoldDB" id="A0A8J8VZP1"/>
<feature type="region of interest" description="Disordered" evidence="7">
    <location>
        <begin position="186"/>
        <end position="210"/>
    </location>
</feature>
<dbReference type="InterPro" id="IPR051430">
    <property type="entry name" value="Fungal_TF_Env_Response"/>
</dbReference>
<dbReference type="PROSITE" id="PS50048">
    <property type="entry name" value="ZN2_CY6_FUNGAL_2"/>
    <property type="match status" value="1"/>
</dbReference>
<dbReference type="InterPro" id="IPR001138">
    <property type="entry name" value="Zn2Cys6_DnaBD"/>
</dbReference>